<accession>A0A6S6SEH8</accession>
<sequence length="45" mass="5208">MMATISRLFLLFLYLKSNMPTIYVSIKCTLYSLLLAEACIDSFIR</sequence>
<protein>
    <submittedName>
        <fullName evidence="1">Uncharacterized protein</fullName>
    </submittedName>
</protein>
<dbReference type="AlphaFoldDB" id="A0A6S6SEH8"/>
<proteinExistence type="predicted"/>
<gene>
    <name evidence="1" type="ORF">HELGO_WM29852</name>
</gene>
<name>A0A6S6SEH8_9GAMM</name>
<reference evidence="1" key="1">
    <citation type="submission" date="2020-01" db="EMBL/GenBank/DDBJ databases">
        <authorList>
            <person name="Meier V. D."/>
            <person name="Meier V D."/>
        </authorList>
    </citation>
    <scope>NUCLEOTIDE SEQUENCE</scope>
    <source>
        <strain evidence="1">HLG_WM_MAG_09</strain>
    </source>
</reference>
<evidence type="ECO:0000313" key="1">
    <source>
        <dbReference type="EMBL" id="CAA6804617.1"/>
    </source>
</evidence>
<dbReference type="EMBL" id="CACVAT010000068">
    <property type="protein sequence ID" value="CAA6804617.1"/>
    <property type="molecule type" value="Genomic_DNA"/>
</dbReference>
<organism evidence="1">
    <name type="scientific">uncultured Thiotrichaceae bacterium</name>
    <dbReference type="NCBI Taxonomy" id="298394"/>
    <lineage>
        <taxon>Bacteria</taxon>
        <taxon>Pseudomonadati</taxon>
        <taxon>Pseudomonadota</taxon>
        <taxon>Gammaproteobacteria</taxon>
        <taxon>Thiotrichales</taxon>
        <taxon>Thiotrichaceae</taxon>
        <taxon>environmental samples</taxon>
    </lineage>
</organism>